<dbReference type="Proteomes" id="UP000245783">
    <property type="component" value="Unassembled WGS sequence"/>
</dbReference>
<protein>
    <submittedName>
        <fullName evidence="1">Uncharacterized protein</fullName>
    </submittedName>
</protein>
<proteinExistence type="predicted"/>
<name>A0A316VWB3_9BASI</name>
<accession>A0A316VWB3</accession>
<evidence type="ECO:0000313" key="1">
    <source>
        <dbReference type="EMBL" id="PWN40601.1"/>
    </source>
</evidence>
<dbReference type="InParanoid" id="A0A316VWB3"/>
<gene>
    <name evidence="1" type="ORF">IE81DRAFT_331511</name>
</gene>
<sequence length="366" mass="41648">MRTERLSESQRDTQRAQVAEVVHAETCTCAILELPSLTQEVLQSISFRKQVRREAVCPRDKFVKIEVHEAFDYQFSEWLCVNCATTFWSAKEIVKHIYGGAAHNPKGCNWENVGVREVEHSLNKRKKAFQSAANLTQFQKPSAKNAMKNFFDEMEGSNISARTHSESGVKRPSRRPYAQPSFVHRPTARLCLEVAKLKFSRCTNAYKTRLHLSSFNRTSAVHKPLLAINHAQRASVNPFYLCPCLLPSLFIGNMIKLLTCMSLVSVLMTSTSAWVQPGYGLWKLTSSLTLDETEAHDYWVQGCTEKWGKNARADFAWIETSRYYALYCHQAGDYAGSDKTSETIDYVNFNVLPKDKADWRVEGIPI</sequence>
<dbReference type="EMBL" id="KZ819412">
    <property type="protein sequence ID" value="PWN40601.1"/>
    <property type="molecule type" value="Genomic_DNA"/>
</dbReference>
<organism evidence="1 2">
    <name type="scientific">Ceraceosorus guamensis</name>
    <dbReference type="NCBI Taxonomy" id="1522189"/>
    <lineage>
        <taxon>Eukaryota</taxon>
        <taxon>Fungi</taxon>
        <taxon>Dikarya</taxon>
        <taxon>Basidiomycota</taxon>
        <taxon>Ustilaginomycotina</taxon>
        <taxon>Exobasidiomycetes</taxon>
        <taxon>Ceraceosorales</taxon>
        <taxon>Ceraceosoraceae</taxon>
        <taxon>Ceraceosorus</taxon>
    </lineage>
</organism>
<dbReference type="OrthoDB" id="10449804at2759"/>
<dbReference type="GeneID" id="37037131"/>
<keyword evidence="2" id="KW-1185">Reference proteome</keyword>
<reference evidence="1 2" key="1">
    <citation type="journal article" date="2018" name="Mol. Biol. Evol.">
        <title>Broad Genomic Sampling Reveals a Smut Pathogenic Ancestry of the Fungal Clade Ustilaginomycotina.</title>
        <authorList>
            <person name="Kijpornyongpan T."/>
            <person name="Mondo S.J."/>
            <person name="Barry K."/>
            <person name="Sandor L."/>
            <person name="Lee J."/>
            <person name="Lipzen A."/>
            <person name="Pangilinan J."/>
            <person name="LaButti K."/>
            <person name="Hainaut M."/>
            <person name="Henrissat B."/>
            <person name="Grigoriev I.V."/>
            <person name="Spatafora J.W."/>
            <person name="Aime M.C."/>
        </authorList>
    </citation>
    <scope>NUCLEOTIDE SEQUENCE [LARGE SCALE GENOMIC DNA]</scope>
    <source>
        <strain evidence="1 2">MCA 4658</strain>
    </source>
</reference>
<dbReference type="AlphaFoldDB" id="A0A316VWB3"/>
<evidence type="ECO:0000313" key="2">
    <source>
        <dbReference type="Proteomes" id="UP000245783"/>
    </source>
</evidence>
<dbReference type="RefSeq" id="XP_025367761.1">
    <property type="nucleotide sequence ID" value="XM_025515261.1"/>
</dbReference>